<proteinExistence type="predicted"/>
<accession>A0AAW4VMT8</accession>
<dbReference type="Proteomes" id="UP001198439">
    <property type="component" value="Unassembled WGS sequence"/>
</dbReference>
<gene>
    <name evidence="1" type="ORF">LJD69_07380</name>
</gene>
<name>A0AAW4VMT8_9FIRM</name>
<organism evidence="1 2">
    <name type="scientific">Faecalibacillus faecis</name>
    <dbReference type="NCBI Taxonomy" id="1982628"/>
    <lineage>
        <taxon>Bacteria</taxon>
        <taxon>Bacillati</taxon>
        <taxon>Bacillota</taxon>
        <taxon>Erysipelotrichia</taxon>
        <taxon>Erysipelotrichales</taxon>
        <taxon>Coprobacillaceae</taxon>
        <taxon>Faecalibacillus</taxon>
    </lineage>
</organism>
<comment type="caution">
    <text evidence="1">The sequence shown here is derived from an EMBL/GenBank/DDBJ whole genome shotgun (WGS) entry which is preliminary data.</text>
</comment>
<protein>
    <submittedName>
        <fullName evidence="1">Uncharacterized protein</fullName>
    </submittedName>
</protein>
<dbReference type="EMBL" id="JAJDKZ010000017">
    <property type="protein sequence ID" value="MCB8610414.1"/>
    <property type="molecule type" value="Genomic_DNA"/>
</dbReference>
<evidence type="ECO:0000313" key="2">
    <source>
        <dbReference type="Proteomes" id="UP001198439"/>
    </source>
</evidence>
<dbReference type="RefSeq" id="WP_227279622.1">
    <property type="nucleotide sequence ID" value="NZ_JAJDKR010000016.1"/>
</dbReference>
<sequence length="104" mass="12013">MQVKFTFHFQENEITNSSYTTTEKIVTVSVPPRDAIETLNMYRSKRLFTQAMKIYLCSGSIALDVIGIRNMTLNDVKSILFEAQELELKFENTLNIAGKREMKK</sequence>
<dbReference type="AlphaFoldDB" id="A0AAW4VMT8"/>
<reference evidence="1" key="1">
    <citation type="submission" date="2021-10" db="EMBL/GenBank/DDBJ databases">
        <title>Collection of gut derived symbiotic bacterial strains cultured from healthy donors.</title>
        <authorList>
            <person name="Lin H."/>
            <person name="Littmann E."/>
            <person name="Kohout C."/>
            <person name="Pamer E.G."/>
        </authorList>
    </citation>
    <scope>NUCLEOTIDE SEQUENCE</scope>
    <source>
        <strain evidence="1">DFI.4.48</strain>
    </source>
</reference>
<evidence type="ECO:0000313" key="1">
    <source>
        <dbReference type="EMBL" id="MCB8610414.1"/>
    </source>
</evidence>